<dbReference type="Pfam" id="PF03372">
    <property type="entry name" value="Exo_endo_phos"/>
    <property type="match status" value="1"/>
</dbReference>
<dbReference type="EMBL" id="OV170223">
    <property type="protein sequence ID" value="CAH0722351.1"/>
    <property type="molecule type" value="Genomic_DNA"/>
</dbReference>
<proteinExistence type="predicted"/>
<dbReference type="GO" id="GO:0003824">
    <property type="term" value="F:catalytic activity"/>
    <property type="evidence" value="ECO:0007669"/>
    <property type="project" value="InterPro"/>
</dbReference>
<dbReference type="SUPFAM" id="SSF56219">
    <property type="entry name" value="DNase I-like"/>
    <property type="match status" value="1"/>
</dbReference>
<dbReference type="OrthoDB" id="7323185at2759"/>
<feature type="non-terminal residue" evidence="2">
    <location>
        <position position="328"/>
    </location>
</feature>
<dbReference type="GO" id="GO:0007508">
    <property type="term" value="P:larval heart development"/>
    <property type="evidence" value="ECO:0007669"/>
    <property type="project" value="TreeGrafter"/>
</dbReference>
<feature type="domain" description="Endonuclease/exonuclease/phosphatase" evidence="1">
    <location>
        <begin position="8"/>
        <end position="162"/>
    </location>
</feature>
<dbReference type="InterPro" id="IPR036691">
    <property type="entry name" value="Endo/exonu/phosph_ase_sf"/>
</dbReference>
<dbReference type="Proteomes" id="UP000838878">
    <property type="component" value="Chromosome 3"/>
</dbReference>
<evidence type="ECO:0000259" key="1">
    <source>
        <dbReference type="Pfam" id="PF03372"/>
    </source>
</evidence>
<accession>A0A8J9YC54</accession>
<name>A0A8J9YC54_9NEOP</name>
<dbReference type="Gene3D" id="3.60.10.10">
    <property type="entry name" value="Endonuclease/exonuclease/phosphatase"/>
    <property type="match status" value="1"/>
</dbReference>
<gene>
    <name evidence="2" type="ORF">BINO364_LOCUS8325</name>
</gene>
<protein>
    <recommendedName>
        <fullName evidence="1">Endonuclease/exonuclease/phosphatase domain-containing protein</fullName>
    </recommendedName>
</protein>
<dbReference type="AlphaFoldDB" id="A0A8J9YC54"/>
<keyword evidence="3" id="KW-1185">Reference proteome</keyword>
<dbReference type="PANTHER" id="PTHR33395:SF22">
    <property type="entry name" value="REVERSE TRANSCRIPTASE DOMAIN-CONTAINING PROTEIN"/>
    <property type="match status" value="1"/>
</dbReference>
<dbReference type="GO" id="GO:0061343">
    <property type="term" value="P:cell adhesion involved in heart morphogenesis"/>
    <property type="evidence" value="ECO:0007669"/>
    <property type="project" value="TreeGrafter"/>
</dbReference>
<evidence type="ECO:0000313" key="2">
    <source>
        <dbReference type="EMBL" id="CAH0722351.1"/>
    </source>
</evidence>
<dbReference type="InterPro" id="IPR005135">
    <property type="entry name" value="Endo/exonuclease/phosphatase"/>
</dbReference>
<organism evidence="2 3">
    <name type="scientific">Brenthis ino</name>
    <name type="common">lesser marbled fritillary</name>
    <dbReference type="NCBI Taxonomy" id="405034"/>
    <lineage>
        <taxon>Eukaryota</taxon>
        <taxon>Metazoa</taxon>
        <taxon>Ecdysozoa</taxon>
        <taxon>Arthropoda</taxon>
        <taxon>Hexapoda</taxon>
        <taxon>Insecta</taxon>
        <taxon>Pterygota</taxon>
        <taxon>Neoptera</taxon>
        <taxon>Endopterygota</taxon>
        <taxon>Lepidoptera</taxon>
        <taxon>Glossata</taxon>
        <taxon>Ditrysia</taxon>
        <taxon>Papilionoidea</taxon>
        <taxon>Nymphalidae</taxon>
        <taxon>Heliconiinae</taxon>
        <taxon>Argynnini</taxon>
        <taxon>Brenthis</taxon>
    </lineage>
</organism>
<dbReference type="PANTHER" id="PTHR33395">
    <property type="entry name" value="TRANSCRIPTASE, PUTATIVE-RELATED-RELATED"/>
    <property type="match status" value="1"/>
</dbReference>
<reference evidence="2" key="1">
    <citation type="submission" date="2021-12" db="EMBL/GenBank/DDBJ databases">
        <authorList>
            <person name="Martin H S."/>
        </authorList>
    </citation>
    <scope>NUCLEOTIDE SEQUENCE</scope>
</reference>
<dbReference type="GO" id="GO:0031012">
    <property type="term" value="C:extracellular matrix"/>
    <property type="evidence" value="ECO:0007669"/>
    <property type="project" value="TreeGrafter"/>
</dbReference>
<evidence type="ECO:0000313" key="3">
    <source>
        <dbReference type="Proteomes" id="UP000838878"/>
    </source>
</evidence>
<sequence>MLEIYYQNVRGLRTKTNNVFKNITNSNYKVIVFTETWLNDNIENNEWIDSRYVVYRKDRIHSSSSKKDGGGVAIAVAKEILSFRASYLDNDHEVVWVIIETKINKNIRKLAVCAAYLPPPVKLENLNNILENIDSASNKVDDIIVLGDFNMGFISWSSDVRGHASASSFSTPLGFSLIDFMALNNLHQYNSIGNLDGKVLDLVISNVPNISVSRPLELLSAKYMFAYESGLHFKKEPAEGRRCGICPTYFEKLCAFNFDTNETYIFDNICIMDLYNCIHDTDFIKLKYENCLYFGNFAYVHGFKYEDYDYEEDHFSITHAKKNPDFAR</sequence>